<accession>A0A0B1TQ04</accession>
<keyword evidence="1" id="KW-0472">Membrane</keyword>
<dbReference type="AlphaFoldDB" id="A0A0B1TQ04"/>
<sequence>MLTLLCFGFAAIFASSLIWVDSNLYFQFIYKGFGWQTLILAILVVTFIFAFVILLSNIFGKDVLGTVGKKRLLLLYGICLILLIVSASLETWYCGKSAGYLHSRFIAVTVFNWLLVASYIALVVVTILFV</sequence>
<keyword evidence="3" id="KW-1185">Reference proteome</keyword>
<evidence type="ECO:0000313" key="2">
    <source>
        <dbReference type="EMBL" id="KHJ99354.1"/>
    </source>
</evidence>
<dbReference type="Proteomes" id="UP000053660">
    <property type="component" value="Unassembled WGS sequence"/>
</dbReference>
<gene>
    <name evidence="2" type="ORF">OESDEN_00643</name>
</gene>
<evidence type="ECO:0000313" key="3">
    <source>
        <dbReference type="Proteomes" id="UP000053660"/>
    </source>
</evidence>
<dbReference type="OrthoDB" id="5791021at2759"/>
<feature type="transmembrane region" description="Helical" evidence="1">
    <location>
        <begin position="38"/>
        <end position="60"/>
    </location>
</feature>
<feature type="transmembrane region" description="Helical" evidence="1">
    <location>
        <begin position="72"/>
        <end position="93"/>
    </location>
</feature>
<keyword evidence="1" id="KW-1133">Transmembrane helix</keyword>
<reference evidence="2 3" key="1">
    <citation type="submission" date="2014-03" db="EMBL/GenBank/DDBJ databases">
        <title>Draft genome of the hookworm Oesophagostomum dentatum.</title>
        <authorList>
            <person name="Mitreva M."/>
        </authorList>
    </citation>
    <scope>NUCLEOTIDE SEQUENCE [LARGE SCALE GENOMIC DNA]</scope>
    <source>
        <strain evidence="2 3">OD-Hann</strain>
    </source>
</reference>
<protein>
    <submittedName>
        <fullName evidence="2">Uncharacterized protein</fullName>
    </submittedName>
</protein>
<feature type="transmembrane region" description="Helical" evidence="1">
    <location>
        <begin position="105"/>
        <end position="129"/>
    </location>
</feature>
<keyword evidence="1" id="KW-0812">Transmembrane</keyword>
<dbReference type="EMBL" id="KN549224">
    <property type="protein sequence ID" value="KHJ99354.1"/>
    <property type="molecule type" value="Genomic_DNA"/>
</dbReference>
<proteinExistence type="predicted"/>
<organism evidence="2 3">
    <name type="scientific">Oesophagostomum dentatum</name>
    <name type="common">Nodular worm</name>
    <dbReference type="NCBI Taxonomy" id="61180"/>
    <lineage>
        <taxon>Eukaryota</taxon>
        <taxon>Metazoa</taxon>
        <taxon>Ecdysozoa</taxon>
        <taxon>Nematoda</taxon>
        <taxon>Chromadorea</taxon>
        <taxon>Rhabditida</taxon>
        <taxon>Rhabditina</taxon>
        <taxon>Rhabditomorpha</taxon>
        <taxon>Strongyloidea</taxon>
        <taxon>Strongylidae</taxon>
        <taxon>Oesophagostomum</taxon>
    </lineage>
</organism>
<name>A0A0B1TQ04_OESDE</name>
<evidence type="ECO:0000256" key="1">
    <source>
        <dbReference type="SAM" id="Phobius"/>
    </source>
</evidence>